<evidence type="ECO:0000313" key="3">
    <source>
        <dbReference type="Proteomes" id="UP000264800"/>
    </source>
</evidence>
<name>A0A3Q3A464_KRYMA</name>
<reference evidence="2" key="1">
    <citation type="submission" date="2025-08" db="UniProtKB">
        <authorList>
            <consortium name="Ensembl"/>
        </authorList>
    </citation>
    <scope>IDENTIFICATION</scope>
</reference>
<dbReference type="Ensembl" id="ENSKMAT00000011284.1">
    <property type="protein sequence ID" value="ENSKMAP00000011113.1"/>
    <property type="gene ID" value="ENSKMAG00000008339.1"/>
</dbReference>
<organism evidence="2 3">
    <name type="scientific">Kryptolebias marmoratus</name>
    <name type="common">Mangrove killifish</name>
    <name type="synonym">Rivulus marmoratus</name>
    <dbReference type="NCBI Taxonomy" id="37003"/>
    <lineage>
        <taxon>Eukaryota</taxon>
        <taxon>Metazoa</taxon>
        <taxon>Chordata</taxon>
        <taxon>Craniata</taxon>
        <taxon>Vertebrata</taxon>
        <taxon>Euteleostomi</taxon>
        <taxon>Actinopterygii</taxon>
        <taxon>Neopterygii</taxon>
        <taxon>Teleostei</taxon>
        <taxon>Neoteleostei</taxon>
        <taxon>Acanthomorphata</taxon>
        <taxon>Ovalentaria</taxon>
        <taxon>Atherinomorphae</taxon>
        <taxon>Cyprinodontiformes</taxon>
        <taxon>Rivulidae</taxon>
        <taxon>Kryptolebias</taxon>
    </lineage>
</organism>
<keyword evidence="1" id="KW-0732">Signal</keyword>
<evidence type="ECO:0000256" key="1">
    <source>
        <dbReference type="SAM" id="SignalP"/>
    </source>
</evidence>
<dbReference type="OMA" id="ECQENIL"/>
<evidence type="ECO:0008006" key="4">
    <source>
        <dbReference type="Google" id="ProtNLM"/>
    </source>
</evidence>
<feature type="chain" id="PRO_5018526002" description="Immunoglobulin subtype domain-containing protein" evidence="1">
    <location>
        <begin position="23"/>
        <end position="188"/>
    </location>
</feature>
<protein>
    <recommendedName>
        <fullName evidence="4">Immunoglobulin subtype domain-containing protein</fullName>
    </recommendedName>
</protein>
<dbReference type="GeneTree" id="ENSGT01030000236847"/>
<sequence length="188" mass="20870">MSVHQTLLCCFLLSLQVGTVDALNHYYREPGEKLSIRCGFSRLYGSQKIFCRENCEGENLLISTSQKTAQRGRYGTEYKEDGLKDFYQGSPVLIVSVSHLTQSDSGLYRCGLGDSSSTTQYVQFRVLVADGEFLTPSLNLNETRICSSSSTCPPHHSVLFLCGPGSVWMCYMSVRCMHGVLSNGPRIL</sequence>
<dbReference type="InterPro" id="IPR013783">
    <property type="entry name" value="Ig-like_fold"/>
</dbReference>
<dbReference type="Proteomes" id="UP000264800">
    <property type="component" value="Unplaced"/>
</dbReference>
<keyword evidence="3" id="KW-1185">Reference proteome</keyword>
<dbReference type="Gene3D" id="2.60.40.10">
    <property type="entry name" value="Immunoglobulins"/>
    <property type="match status" value="1"/>
</dbReference>
<reference evidence="2" key="2">
    <citation type="submission" date="2025-09" db="UniProtKB">
        <authorList>
            <consortium name="Ensembl"/>
        </authorList>
    </citation>
    <scope>IDENTIFICATION</scope>
</reference>
<proteinExistence type="predicted"/>
<feature type="signal peptide" evidence="1">
    <location>
        <begin position="1"/>
        <end position="22"/>
    </location>
</feature>
<dbReference type="InterPro" id="IPR036179">
    <property type="entry name" value="Ig-like_dom_sf"/>
</dbReference>
<dbReference type="SUPFAM" id="SSF48726">
    <property type="entry name" value="Immunoglobulin"/>
    <property type="match status" value="1"/>
</dbReference>
<evidence type="ECO:0000313" key="2">
    <source>
        <dbReference type="Ensembl" id="ENSKMAP00000011113.1"/>
    </source>
</evidence>
<dbReference type="AlphaFoldDB" id="A0A3Q3A464"/>
<accession>A0A3Q3A464</accession>